<sequence length="174" mass="20041">MCFTLFLAFTPSQWEYGITHTDPVGLYVLLIKNAQRRERVLSRIDKEFNMGTFGFAHHVCPYSSMGMPHLHHHHGPMPLYHGTHMAPMAHRPWPRFVPGHSNQGHRFGMMTNPRVVAHESTPQIWYQRDVGILGSELNQVPSLARFTTMGTSNRFCPLIFSHAWFWISIIGFTV</sequence>
<comment type="caution">
    <text evidence="1">The sequence shown here is derived from an EMBL/GenBank/DDBJ whole genome shotgun (WGS) entry which is preliminary data.</text>
</comment>
<evidence type="ECO:0000313" key="2">
    <source>
        <dbReference type="Proteomes" id="UP001359559"/>
    </source>
</evidence>
<dbReference type="Proteomes" id="UP001359559">
    <property type="component" value="Unassembled WGS sequence"/>
</dbReference>
<evidence type="ECO:0000313" key="1">
    <source>
        <dbReference type="EMBL" id="KAK7303798.1"/>
    </source>
</evidence>
<proteinExistence type="predicted"/>
<dbReference type="EMBL" id="JAYKXN010000003">
    <property type="protein sequence ID" value="KAK7303798.1"/>
    <property type="molecule type" value="Genomic_DNA"/>
</dbReference>
<protein>
    <submittedName>
        <fullName evidence="1">Uncharacterized protein</fullName>
    </submittedName>
</protein>
<keyword evidence="2" id="KW-1185">Reference proteome</keyword>
<dbReference type="AlphaFoldDB" id="A0AAN9PN68"/>
<reference evidence="1 2" key="1">
    <citation type="submission" date="2024-01" db="EMBL/GenBank/DDBJ databases">
        <title>The genomes of 5 underutilized Papilionoideae crops provide insights into root nodulation and disease resistance.</title>
        <authorList>
            <person name="Yuan L."/>
        </authorList>
    </citation>
    <scope>NUCLEOTIDE SEQUENCE [LARGE SCALE GENOMIC DNA]</scope>
    <source>
        <strain evidence="1">LY-2023</strain>
        <tissue evidence="1">Leaf</tissue>
    </source>
</reference>
<name>A0AAN9PN68_CLITE</name>
<organism evidence="1 2">
    <name type="scientific">Clitoria ternatea</name>
    <name type="common">Butterfly pea</name>
    <dbReference type="NCBI Taxonomy" id="43366"/>
    <lineage>
        <taxon>Eukaryota</taxon>
        <taxon>Viridiplantae</taxon>
        <taxon>Streptophyta</taxon>
        <taxon>Embryophyta</taxon>
        <taxon>Tracheophyta</taxon>
        <taxon>Spermatophyta</taxon>
        <taxon>Magnoliopsida</taxon>
        <taxon>eudicotyledons</taxon>
        <taxon>Gunneridae</taxon>
        <taxon>Pentapetalae</taxon>
        <taxon>rosids</taxon>
        <taxon>fabids</taxon>
        <taxon>Fabales</taxon>
        <taxon>Fabaceae</taxon>
        <taxon>Papilionoideae</taxon>
        <taxon>50 kb inversion clade</taxon>
        <taxon>NPAAA clade</taxon>
        <taxon>indigoferoid/millettioid clade</taxon>
        <taxon>Phaseoleae</taxon>
        <taxon>Clitoria</taxon>
    </lineage>
</organism>
<gene>
    <name evidence="1" type="ORF">RJT34_14715</name>
</gene>
<accession>A0AAN9PN68</accession>